<evidence type="ECO:0000256" key="6">
    <source>
        <dbReference type="ARBA" id="ARBA00022989"/>
    </source>
</evidence>
<evidence type="ECO:0000256" key="5">
    <source>
        <dbReference type="ARBA" id="ARBA00022960"/>
    </source>
</evidence>
<comment type="subcellular location">
    <subcellularLocation>
        <location evidence="1">Cell membrane</location>
        <topology evidence="1">Multi-pass membrane protein</topology>
    </subcellularLocation>
</comment>
<feature type="transmembrane region" description="Helical" evidence="8">
    <location>
        <begin position="54"/>
        <end position="82"/>
    </location>
</feature>
<evidence type="ECO:0000256" key="8">
    <source>
        <dbReference type="SAM" id="Phobius"/>
    </source>
</evidence>
<keyword evidence="3" id="KW-1003">Cell membrane</keyword>
<evidence type="ECO:0000256" key="4">
    <source>
        <dbReference type="ARBA" id="ARBA00022692"/>
    </source>
</evidence>
<evidence type="ECO:0000313" key="9">
    <source>
        <dbReference type="EMBL" id="QFZ92711.2"/>
    </source>
</evidence>
<feature type="transmembrane region" description="Helical" evidence="8">
    <location>
        <begin position="23"/>
        <end position="42"/>
    </location>
</feature>
<dbReference type="NCBIfam" id="TIGR03426">
    <property type="entry name" value="shape_MreD"/>
    <property type="match status" value="1"/>
</dbReference>
<proteinExistence type="inferred from homology"/>
<evidence type="ECO:0000256" key="1">
    <source>
        <dbReference type="ARBA" id="ARBA00004651"/>
    </source>
</evidence>
<evidence type="ECO:0000256" key="2">
    <source>
        <dbReference type="ARBA" id="ARBA00007776"/>
    </source>
</evidence>
<feature type="transmembrane region" description="Helical" evidence="8">
    <location>
        <begin position="119"/>
        <end position="140"/>
    </location>
</feature>
<dbReference type="GO" id="GO:0005886">
    <property type="term" value="C:plasma membrane"/>
    <property type="evidence" value="ECO:0007669"/>
    <property type="project" value="UniProtKB-SubCell"/>
</dbReference>
<reference evidence="9" key="1">
    <citation type="submission" date="2024-01" db="EMBL/GenBank/DDBJ databases">
        <title>Synechococcus elongatus PCC 11802, a close yet different native of Synechococcus elongatus PCC 11801.</title>
        <authorList>
            <person name="Jaiswal D."/>
            <person name="Sengupta A."/>
            <person name="Sengupta S."/>
            <person name="Pakrasi H.B."/>
            <person name="Wangikar P."/>
        </authorList>
    </citation>
    <scope>NUCLEOTIDE SEQUENCE</scope>
    <source>
        <strain evidence="9">PCC 11802</strain>
    </source>
</reference>
<keyword evidence="5" id="KW-0133">Cell shape</keyword>
<dbReference type="AlphaFoldDB" id="A0AAT9JZF0"/>
<accession>A0AAT9JZF0</accession>
<dbReference type="RefSeq" id="WP_228383154.1">
    <property type="nucleotide sequence ID" value="NZ_CP034671.2"/>
</dbReference>
<protein>
    <submittedName>
        <fullName evidence="9">Rod shape-determining protein MreD</fullName>
    </submittedName>
</protein>
<name>A0AAT9JZF0_SYNEL</name>
<organism evidence="9">
    <name type="scientific">Synechococcus elongatus PCC 11802</name>
    <dbReference type="NCBI Taxonomy" id="2283154"/>
    <lineage>
        <taxon>Bacteria</taxon>
        <taxon>Bacillati</taxon>
        <taxon>Cyanobacteriota</taxon>
        <taxon>Cyanophyceae</taxon>
        <taxon>Synechococcales</taxon>
        <taxon>Synechococcaceae</taxon>
        <taxon>Synechococcus</taxon>
    </lineage>
</organism>
<evidence type="ECO:0000256" key="7">
    <source>
        <dbReference type="ARBA" id="ARBA00023136"/>
    </source>
</evidence>
<keyword evidence="7 8" id="KW-0472">Membrane</keyword>
<dbReference type="EMBL" id="CP034671">
    <property type="protein sequence ID" value="QFZ92711.2"/>
    <property type="molecule type" value="Genomic_DNA"/>
</dbReference>
<dbReference type="GO" id="GO:0008360">
    <property type="term" value="P:regulation of cell shape"/>
    <property type="evidence" value="ECO:0007669"/>
    <property type="project" value="UniProtKB-KW"/>
</dbReference>
<gene>
    <name evidence="9" type="primary">mreD</name>
    <name evidence="9" type="ORF">EKO22_10545</name>
</gene>
<keyword evidence="6 8" id="KW-1133">Transmembrane helix</keyword>
<feature type="transmembrane region" description="Helical" evidence="8">
    <location>
        <begin position="194"/>
        <end position="216"/>
    </location>
</feature>
<dbReference type="InterPro" id="IPR007227">
    <property type="entry name" value="Cell_shape_determining_MreD"/>
</dbReference>
<feature type="transmembrane region" description="Helical" evidence="8">
    <location>
        <begin position="88"/>
        <end position="107"/>
    </location>
</feature>
<dbReference type="Pfam" id="PF04093">
    <property type="entry name" value="MreD"/>
    <property type="match status" value="1"/>
</dbReference>
<comment type="similarity">
    <text evidence="2">Belongs to the MreD family.</text>
</comment>
<sequence length="227" mass="24823">MVDDSAIGTQPAMSFSADDARSPWLATGLSALGLTLLMLVRLPGLELAGIAPHWVLLWLITWAPGHAVWQGIVAGVTLGFLLDALSTPYPTHALGLAIAGWLITAGYRRRWFSLEPIALVSLCFGLAILIEATTALQFLIHFHDSNSWSPEASNTAQRIIADLNRPLVPDQKVGINPRYVAQPLYFLRGILWDFAHIGLASAVISSLCLPLVFIPLRSLWQAKRDRL</sequence>
<evidence type="ECO:0000256" key="3">
    <source>
        <dbReference type="ARBA" id="ARBA00022475"/>
    </source>
</evidence>
<keyword evidence="4 8" id="KW-0812">Transmembrane</keyword>